<keyword evidence="4" id="KW-1003">Cell membrane</keyword>
<dbReference type="InterPro" id="IPR027417">
    <property type="entry name" value="P-loop_NTPase"/>
</dbReference>
<comment type="subcellular location">
    <subcellularLocation>
        <location evidence="1">Cell inner membrane</location>
        <topology evidence="1">Peripheral membrane protein</topology>
    </subcellularLocation>
</comment>
<dbReference type="PROSITE" id="PS50893">
    <property type="entry name" value="ABC_TRANSPORTER_2"/>
    <property type="match status" value="2"/>
</dbReference>
<reference evidence="11 12" key="1">
    <citation type="submission" date="2020-02" db="EMBL/GenBank/DDBJ databases">
        <title>Synteny-based analysis reveals conserved mechanism for high triclosan tolerance in Pseudomonas, as well as instances of horizontal transfer.</title>
        <authorList>
            <person name="Mcfarland A.G."/>
            <person name="Bertucci H.K."/>
            <person name="Litmann E."/>
            <person name="Shen J."/>
            <person name="Huttenhower C."/>
            <person name="Hartmann E.M."/>
        </authorList>
    </citation>
    <scope>NUCLEOTIDE SEQUENCE [LARGE SCALE GENOMIC DNA]</scope>
    <source>
        <strain evidence="11 12">115A1</strain>
    </source>
</reference>
<evidence type="ECO:0000313" key="12">
    <source>
        <dbReference type="Proteomes" id="UP000786387"/>
    </source>
</evidence>
<dbReference type="InterPro" id="IPR013563">
    <property type="entry name" value="Oligopep_ABC_C"/>
</dbReference>
<keyword evidence="7" id="KW-0472">Membrane</keyword>
<comment type="caution">
    <text evidence="11">The sequence shown here is derived from an EMBL/GenBank/DDBJ whole genome shotgun (WGS) entry which is preliminary data.</text>
</comment>
<dbReference type="PANTHER" id="PTHR43297">
    <property type="entry name" value="OLIGOPEPTIDE TRANSPORT ATP-BINDING PROTEIN APPD"/>
    <property type="match status" value="1"/>
</dbReference>
<organism evidence="11 12">
    <name type="scientific">Stutzerimonas azotifigens</name>
    <dbReference type="NCBI Taxonomy" id="291995"/>
    <lineage>
        <taxon>Bacteria</taxon>
        <taxon>Pseudomonadati</taxon>
        <taxon>Pseudomonadota</taxon>
        <taxon>Gammaproteobacteria</taxon>
        <taxon>Pseudomonadales</taxon>
        <taxon>Pseudomonadaceae</taxon>
        <taxon>Stutzerimonas</taxon>
    </lineage>
</organism>
<name>A0ABR5YX59_9GAMM</name>
<dbReference type="Proteomes" id="UP000786387">
    <property type="component" value="Unassembled WGS sequence"/>
</dbReference>
<keyword evidence="12" id="KW-1185">Reference proteome</keyword>
<comment type="similarity">
    <text evidence="2">Belongs to the ABC transporter superfamily.</text>
</comment>
<evidence type="ECO:0000256" key="5">
    <source>
        <dbReference type="ARBA" id="ARBA00022741"/>
    </source>
</evidence>
<evidence type="ECO:0000256" key="7">
    <source>
        <dbReference type="ARBA" id="ARBA00023136"/>
    </source>
</evidence>
<dbReference type="NCBIfam" id="NF008453">
    <property type="entry name" value="PRK11308.1"/>
    <property type="match status" value="2"/>
</dbReference>
<protein>
    <recommendedName>
        <fullName evidence="8">ABC-type dipeptide transporter</fullName>
        <ecNumber evidence="8">7.4.2.9</ecNumber>
    </recommendedName>
</protein>
<dbReference type="EC" id="7.4.2.9" evidence="8"/>
<keyword evidence="3" id="KW-0813">Transport</keyword>
<dbReference type="NCBIfam" id="NF007739">
    <property type="entry name" value="PRK10419.1"/>
    <property type="match status" value="2"/>
</dbReference>
<sequence length="595" mass="66629">MASNALPLPHCASQRFAVNASIPNDRPILCVDHLSIDFGPRRVVDDLSFALQPGKTLCIAGESGSGKSLTSLAIMGLLPRAAQVPEGRILFGERDLLGLSEHERRHLRGKQIGMIFQEPMTSLNPLMTVSQQLIETLRRHEPLTRDEARRRAREMLDAVRMPDVEKRLVQYPHELSGGMRQRVMIAMAMLCRPQVLIADEPTTALDVTIQAQILELMRELQQSFHTSLLLITHDMGVVAEMADQVVVMNQGRMEEHAPVRELFTAPQAAYTRRLLDAVPVLGTAPPPQPLQDNPVMLQVRDLRVRFPLRGGWLEPGRNVHAVEDVSFDLRQGETLGLVGESGCGKSTIGKALMNMLDYQGSVQLEGRELHGLTGTPLQAVRRDIQMIFQDPYAALNPRKMILELVGEPLLIHDRLPLPARRERVAELLGQVDLPADAMSRYPHQFSGGQRQRICIARALALNPKVIVADESVSALDVSVQAQVLELLERLRAEHGLSYLFISHDMAVVERLCHRVAVMFCGRIVEIGRRDQVLHNPQHPYTRRLLEAVPMPDVDRRRDFKSLLQAFDAPDPIKPHGFEPPVQQFRHVGEDHLVAV</sequence>
<dbReference type="Pfam" id="PF08352">
    <property type="entry name" value="oligo_HPY"/>
    <property type="match status" value="2"/>
</dbReference>
<evidence type="ECO:0000256" key="6">
    <source>
        <dbReference type="ARBA" id="ARBA00022840"/>
    </source>
</evidence>
<dbReference type="PANTHER" id="PTHR43297:SF2">
    <property type="entry name" value="DIPEPTIDE TRANSPORT ATP-BINDING PROTEIN DPPD"/>
    <property type="match status" value="1"/>
</dbReference>
<feature type="domain" description="ABC transporter" evidence="10">
    <location>
        <begin position="29"/>
        <end position="275"/>
    </location>
</feature>
<evidence type="ECO:0000313" key="11">
    <source>
        <dbReference type="EMBL" id="MBA1272527.1"/>
    </source>
</evidence>
<dbReference type="InterPro" id="IPR003439">
    <property type="entry name" value="ABC_transporter-like_ATP-bd"/>
</dbReference>
<gene>
    <name evidence="11" type="ORF">G7026_04050</name>
</gene>
<dbReference type="InterPro" id="IPR003593">
    <property type="entry name" value="AAA+_ATPase"/>
</dbReference>
<keyword evidence="5" id="KW-0547">Nucleotide-binding</keyword>
<evidence type="ECO:0000259" key="10">
    <source>
        <dbReference type="PROSITE" id="PS50893"/>
    </source>
</evidence>
<dbReference type="Gene3D" id="3.40.50.300">
    <property type="entry name" value="P-loop containing nucleotide triphosphate hydrolases"/>
    <property type="match status" value="2"/>
</dbReference>
<dbReference type="CDD" id="cd03257">
    <property type="entry name" value="ABC_NikE_OppD_transporters"/>
    <property type="match status" value="2"/>
</dbReference>
<proteinExistence type="inferred from homology"/>
<dbReference type="SUPFAM" id="SSF52540">
    <property type="entry name" value="P-loop containing nucleoside triphosphate hydrolases"/>
    <property type="match status" value="2"/>
</dbReference>
<feature type="domain" description="ABC transporter" evidence="10">
    <location>
        <begin position="297"/>
        <end position="545"/>
    </location>
</feature>
<evidence type="ECO:0000256" key="8">
    <source>
        <dbReference type="ARBA" id="ARBA00038852"/>
    </source>
</evidence>
<evidence type="ECO:0000256" key="2">
    <source>
        <dbReference type="ARBA" id="ARBA00005417"/>
    </source>
</evidence>
<keyword evidence="6 11" id="KW-0067">ATP-binding</keyword>
<dbReference type="Pfam" id="PF00005">
    <property type="entry name" value="ABC_tran"/>
    <property type="match status" value="2"/>
</dbReference>
<evidence type="ECO:0000256" key="4">
    <source>
        <dbReference type="ARBA" id="ARBA00022475"/>
    </source>
</evidence>
<comment type="catalytic activity">
    <reaction evidence="9">
        <text>a dipeptide(out) + ATP + H2O = a dipeptide(in) + ADP + phosphate + H(+)</text>
        <dbReference type="Rhea" id="RHEA:23120"/>
        <dbReference type="ChEBI" id="CHEBI:15377"/>
        <dbReference type="ChEBI" id="CHEBI:15378"/>
        <dbReference type="ChEBI" id="CHEBI:30616"/>
        <dbReference type="ChEBI" id="CHEBI:43474"/>
        <dbReference type="ChEBI" id="CHEBI:90799"/>
        <dbReference type="ChEBI" id="CHEBI:456216"/>
        <dbReference type="EC" id="7.4.2.9"/>
    </reaction>
</comment>
<dbReference type="InterPro" id="IPR017871">
    <property type="entry name" value="ABC_transporter-like_CS"/>
</dbReference>
<evidence type="ECO:0000256" key="1">
    <source>
        <dbReference type="ARBA" id="ARBA00004417"/>
    </source>
</evidence>
<accession>A0ABR5YX59</accession>
<evidence type="ECO:0000256" key="3">
    <source>
        <dbReference type="ARBA" id="ARBA00022448"/>
    </source>
</evidence>
<dbReference type="RefSeq" id="WP_181069486.1">
    <property type="nucleotide sequence ID" value="NZ_JAAMRF010000002.1"/>
</dbReference>
<dbReference type="SMART" id="SM00382">
    <property type="entry name" value="AAA"/>
    <property type="match status" value="2"/>
</dbReference>
<dbReference type="EMBL" id="JAAMRF010000002">
    <property type="protein sequence ID" value="MBA1272527.1"/>
    <property type="molecule type" value="Genomic_DNA"/>
</dbReference>
<evidence type="ECO:0000256" key="9">
    <source>
        <dbReference type="ARBA" id="ARBA00047356"/>
    </source>
</evidence>
<dbReference type="InterPro" id="IPR050388">
    <property type="entry name" value="ABC_Ni/Peptide_Import"/>
</dbReference>
<dbReference type="GO" id="GO:0005524">
    <property type="term" value="F:ATP binding"/>
    <property type="evidence" value="ECO:0007669"/>
    <property type="project" value="UniProtKB-KW"/>
</dbReference>
<dbReference type="PROSITE" id="PS00211">
    <property type="entry name" value="ABC_TRANSPORTER_1"/>
    <property type="match status" value="2"/>
</dbReference>